<reference evidence="3 5" key="1">
    <citation type="submission" date="2021-03" db="EMBL/GenBank/DDBJ databases">
        <title>Complete genome of Polaribacter_sp.SM13.</title>
        <authorList>
            <person name="Jeong S.W."/>
            <person name="Bae J.W."/>
        </authorList>
    </citation>
    <scope>NUCLEOTIDE SEQUENCE [LARGE SCALE GENOMIC DNA]</scope>
    <source>
        <strain evidence="3 5">SM13</strain>
    </source>
</reference>
<dbReference type="KEGG" id="pcea:J3359_13645"/>
<gene>
    <name evidence="3" type="ORF">J3359_13435</name>
    <name evidence="4" type="ORF">J3359_13645</name>
</gene>
<dbReference type="EMBL" id="CP071869">
    <property type="protein sequence ID" value="QTE21810.1"/>
    <property type="molecule type" value="Genomic_DNA"/>
</dbReference>
<sequence length="584" mass="68879">MEAGKRTIRDIFNRGRNLEIPFFQRAYVWDTEQWQRFLEDMIMVSTTKRPYFLGSVILKQQETSSNKDSILTVIDGQQRLTTLNIFLKVLCLKNNADNDFTETFKKQRDKSIILLHNHNDQESFNKVVNLESSTVFKDVSENDNILSAYNFFNENITAEDLENSIDFFNILDNILFVGIDLGYEEDEQQIFDTINSLGVRLTTAELLKNYFFKRDEIESYNKYWKQVFEKDDDTKIYWDREITTGRLRRTFIDLFFYSYLQIKIQEPELKVNTEDKIEFSKVENLFESYKRFIRDYKLDKTKILDELKEYADLFKENFDYDIVNNELSSESGIERINAIIFGLDTSTLIPYSLYILKNVEDETQRNELFAFIESYVMRRMVVKATTKNYNQLFTDRLISNKILSKQQFVEYLEGRNDKVNYLPNDTELKQGFENSILINKQTAGIIYLIESKIRNRNKQATQLLGISKYSLEHLMPKKWENKWNSVPTKEAKDYRNFKLKTLGNLAIITQSLNASIRDSNWPKKKRGSGNKEGLKHYSGGIETLAPYLELNDWNETEIENRAGFLLEKAKEIWTAETMPVANNV</sequence>
<dbReference type="InterPro" id="IPR011089">
    <property type="entry name" value="GmrSD_C"/>
</dbReference>
<feature type="domain" description="GmrSD restriction endonucleases C-terminal" evidence="2">
    <location>
        <begin position="423"/>
        <end position="567"/>
    </location>
</feature>
<accession>A0A975H8N0</accession>
<evidence type="ECO:0000259" key="2">
    <source>
        <dbReference type="Pfam" id="PF07510"/>
    </source>
</evidence>
<dbReference type="AlphaFoldDB" id="A0A975H8N0"/>
<dbReference type="EMBL" id="CP071869">
    <property type="protein sequence ID" value="QTE21852.1"/>
    <property type="molecule type" value="Genomic_DNA"/>
</dbReference>
<dbReference type="InterPro" id="IPR004919">
    <property type="entry name" value="GmrSD_N"/>
</dbReference>
<evidence type="ECO:0000313" key="4">
    <source>
        <dbReference type="EMBL" id="QTE21852.1"/>
    </source>
</evidence>
<dbReference type="KEGG" id="pcea:J3359_13435"/>
<dbReference type="PANTHER" id="PTHR35149:SF1">
    <property type="entry name" value="DUF5655 DOMAIN-CONTAINING PROTEIN"/>
    <property type="match status" value="1"/>
</dbReference>
<dbReference type="PANTHER" id="PTHR35149">
    <property type="entry name" value="SLL5132 PROTEIN"/>
    <property type="match status" value="1"/>
</dbReference>
<proteinExistence type="predicted"/>
<dbReference type="Pfam" id="PF07510">
    <property type="entry name" value="GmrSD_C"/>
    <property type="match status" value="1"/>
</dbReference>
<protein>
    <submittedName>
        <fullName evidence="3">DUF262 domain-containing protein</fullName>
    </submittedName>
</protein>
<dbReference type="Pfam" id="PF03235">
    <property type="entry name" value="GmrSD_N"/>
    <property type="match status" value="1"/>
</dbReference>
<keyword evidence="5" id="KW-1185">Reference proteome</keyword>
<dbReference type="RefSeq" id="WP_208077361.1">
    <property type="nucleotide sequence ID" value="NZ_CP071869.1"/>
</dbReference>
<dbReference type="Proteomes" id="UP000663920">
    <property type="component" value="Chromosome"/>
</dbReference>
<name>A0A975H8N0_9FLAO</name>
<evidence type="ECO:0000313" key="5">
    <source>
        <dbReference type="Proteomes" id="UP000663920"/>
    </source>
</evidence>
<feature type="domain" description="GmrSD restriction endonucleases N-terminal" evidence="1">
    <location>
        <begin position="8"/>
        <end position="212"/>
    </location>
</feature>
<evidence type="ECO:0000313" key="3">
    <source>
        <dbReference type="EMBL" id="QTE21810.1"/>
    </source>
</evidence>
<organism evidence="3 5">
    <name type="scientific">Polaribacter cellanae</name>
    <dbReference type="NCBI Taxonomy" id="2818493"/>
    <lineage>
        <taxon>Bacteria</taxon>
        <taxon>Pseudomonadati</taxon>
        <taxon>Bacteroidota</taxon>
        <taxon>Flavobacteriia</taxon>
        <taxon>Flavobacteriales</taxon>
        <taxon>Flavobacteriaceae</taxon>
    </lineage>
</organism>
<evidence type="ECO:0000259" key="1">
    <source>
        <dbReference type="Pfam" id="PF03235"/>
    </source>
</evidence>